<keyword evidence="3" id="KW-0337">GPI-anchor biosynthesis</keyword>
<dbReference type="GO" id="GO:0042765">
    <property type="term" value="C:GPI-anchor transamidase complex"/>
    <property type="evidence" value="ECO:0007669"/>
    <property type="project" value="InterPro"/>
</dbReference>
<dbReference type="PANTHER" id="PTHR48067:SF1">
    <property type="entry name" value="GPI-ANCHOR TRANSAMIDASE"/>
    <property type="match status" value="1"/>
</dbReference>
<evidence type="ECO:0008006" key="9">
    <source>
        <dbReference type="Google" id="ProtNLM"/>
    </source>
</evidence>
<keyword evidence="5" id="KW-0472">Membrane</keyword>
<comment type="pathway">
    <text evidence="1">Glycolipid biosynthesis; glycosylphosphatidylinositol-anchor biosynthesis.</text>
</comment>
<keyword evidence="5" id="KW-0812">Transmembrane</keyword>
<dbReference type="PANTHER" id="PTHR48067">
    <property type="entry name" value="GPI-ANCHOR TRANSAMIDASE"/>
    <property type="match status" value="1"/>
</dbReference>
<keyword evidence="8" id="KW-1185">Reference proteome</keyword>
<dbReference type="InterPro" id="IPR028361">
    <property type="entry name" value="GPI_transamidase"/>
</dbReference>
<feature type="chain" id="PRO_5005538858" description="GPI-anchor transamidase" evidence="6">
    <location>
        <begin position="20"/>
        <end position="333"/>
    </location>
</feature>
<keyword evidence="5" id="KW-1133">Transmembrane helix</keyword>
<dbReference type="GO" id="GO:0016255">
    <property type="term" value="P:attachment of GPI anchor to protein"/>
    <property type="evidence" value="ECO:0007669"/>
    <property type="project" value="InterPro"/>
</dbReference>
<dbReference type="STRING" id="667725.A0A0L0FMU3"/>
<accession>A0A0L0FMU3</accession>
<name>A0A0L0FMU3_9EUKA</name>
<evidence type="ECO:0000313" key="8">
    <source>
        <dbReference type="Proteomes" id="UP000054560"/>
    </source>
</evidence>
<dbReference type="Pfam" id="PF01650">
    <property type="entry name" value="Peptidase_C13"/>
    <property type="match status" value="1"/>
</dbReference>
<dbReference type="Proteomes" id="UP000054560">
    <property type="component" value="Unassembled WGS sequence"/>
</dbReference>
<feature type="signal peptide" evidence="6">
    <location>
        <begin position="1"/>
        <end position="19"/>
    </location>
</feature>
<dbReference type="GO" id="GO:0006508">
    <property type="term" value="P:proteolysis"/>
    <property type="evidence" value="ECO:0007669"/>
    <property type="project" value="InterPro"/>
</dbReference>
<evidence type="ECO:0000256" key="5">
    <source>
        <dbReference type="SAM" id="Phobius"/>
    </source>
</evidence>
<feature type="transmembrane region" description="Helical" evidence="5">
    <location>
        <begin position="308"/>
        <end position="328"/>
    </location>
</feature>
<evidence type="ECO:0000256" key="3">
    <source>
        <dbReference type="ARBA" id="ARBA00022502"/>
    </source>
</evidence>
<reference evidence="7 8" key="1">
    <citation type="submission" date="2011-02" db="EMBL/GenBank/DDBJ databases">
        <title>The Genome Sequence of Sphaeroforma arctica JP610.</title>
        <authorList>
            <consortium name="The Broad Institute Genome Sequencing Platform"/>
            <person name="Russ C."/>
            <person name="Cuomo C."/>
            <person name="Young S.K."/>
            <person name="Zeng Q."/>
            <person name="Gargeya S."/>
            <person name="Alvarado L."/>
            <person name="Berlin A."/>
            <person name="Chapman S.B."/>
            <person name="Chen Z."/>
            <person name="Freedman E."/>
            <person name="Gellesch M."/>
            <person name="Goldberg J."/>
            <person name="Griggs A."/>
            <person name="Gujja S."/>
            <person name="Heilman E."/>
            <person name="Heiman D."/>
            <person name="Howarth C."/>
            <person name="Mehta T."/>
            <person name="Neiman D."/>
            <person name="Pearson M."/>
            <person name="Roberts A."/>
            <person name="Saif S."/>
            <person name="Shea T."/>
            <person name="Shenoy N."/>
            <person name="Sisk P."/>
            <person name="Stolte C."/>
            <person name="Sykes S."/>
            <person name="White J."/>
            <person name="Yandava C."/>
            <person name="Burger G."/>
            <person name="Gray M.W."/>
            <person name="Holland P.W.H."/>
            <person name="King N."/>
            <person name="Lang F.B.F."/>
            <person name="Roger A.J."/>
            <person name="Ruiz-Trillo I."/>
            <person name="Haas B."/>
            <person name="Nusbaum C."/>
            <person name="Birren B."/>
        </authorList>
    </citation>
    <scope>NUCLEOTIDE SEQUENCE [LARGE SCALE GENOMIC DNA]</scope>
    <source>
        <strain evidence="7 8">JP610</strain>
    </source>
</reference>
<gene>
    <name evidence="7" type="ORF">SARC_09483</name>
</gene>
<dbReference type="GeneID" id="25909987"/>
<dbReference type="GO" id="GO:0006506">
    <property type="term" value="P:GPI anchor biosynthetic process"/>
    <property type="evidence" value="ECO:0007669"/>
    <property type="project" value="UniProtKB-UniPathway"/>
</dbReference>
<dbReference type="EMBL" id="KQ242564">
    <property type="protein sequence ID" value="KNC78075.1"/>
    <property type="molecule type" value="Genomic_DNA"/>
</dbReference>
<evidence type="ECO:0000256" key="2">
    <source>
        <dbReference type="ARBA" id="ARBA00009941"/>
    </source>
</evidence>
<organism evidence="7 8">
    <name type="scientific">Sphaeroforma arctica JP610</name>
    <dbReference type="NCBI Taxonomy" id="667725"/>
    <lineage>
        <taxon>Eukaryota</taxon>
        <taxon>Ichthyosporea</taxon>
        <taxon>Ichthyophonida</taxon>
        <taxon>Sphaeroforma</taxon>
    </lineage>
</organism>
<comment type="similarity">
    <text evidence="2">Belongs to the peptidase C13 family.</text>
</comment>
<evidence type="ECO:0000313" key="7">
    <source>
        <dbReference type="EMBL" id="KNC78075.1"/>
    </source>
</evidence>
<evidence type="ECO:0000256" key="1">
    <source>
        <dbReference type="ARBA" id="ARBA00004687"/>
    </source>
</evidence>
<dbReference type="GO" id="GO:0003923">
    <property type="term" value="F:GPI-anchor transamidase activity"/>
    <property type="evidence" value="ECO:0007669"/>
    <property type="project" value="InterPro"/>
</dbReference>
<dbReference type="AlphaFoldDB" id="A0A0L0FMU3"/>
<evidence type="ECO:0000256" key="6">
    <source>
        <dbReference type="SAM" id="SignalP"/>
    </source>
</evidence>
<dbReference type="Gene3D" id="3.40.50.1460">
    <property type="match status" value="1"/>
</dbReference>
<dbReference type="OrthoDB" id="192611at2759"/>
<dbReference type="eggNOG" id="KOG1349">
    <property type="taxonomic scope" value="Eukaryota"/>
</dbReference>
<sequence>MHQCIWVLAALLCAIPALTEISPENTSTHTNNWAVLVCTSRFWFNYRHIANTLSFYYMVKKMGIPDSNIILMLPDDIGCNPRNPFPAHVFNNAAHKLNVYGSNVEVDYRGYDVSVETFIRLMTDRLPVGTPQSRRLRTDKDSNLLVFLTGHGGDGFIKFQDAEELTSQDVGDIFQQMHEKGRYNEVLFMVDTCQAATLYDHVRSPNIVNVASSVLGESSYSVKVSDFFGAVRQAQVSFAHTHTATPNKQDDSVNKEYVDVQVHNTVHDSNPAQHSGHQCSADTVANASDSSVRANLLTAYSVQSKSQWAASLTVVGGMVGLFIVAAALDTHVF</sequence>
<dbReference type="UniPathway" id="UPA00196"/>
<proteinExistence type="inferred from homology"/>
<keyword evidence="4 6" id="KW-0732">Signal</keyword>
<protein>
    <recommendedName>
        <fullName evidence="9">GPI-anchor transamidase</fullName>
    </recommendedName>
</protein>
<evidence type="ECO:0000256" key="4">
    <source>
        <dbReference type="ARBA" id="ARBA00022729"/>
    </source>
</evidence>
<dbReference type="InterPro" id="IPR001096">
    <property type="entry name" value="Peptidase_C13"/>
</dbReference>
<dbReference type="RefSeq" id="XP_014151977.1">
    <property type="nucleotide sequence ID" value="XM_014296502.1"/>
</dbReference>
<dbReference type="PRINTS" id="PR00776">
    <property type="entry name" value="HEMOGLOBNASE"/>
</dbReference>